<sequence>MLGGIGPSKLLSLASSTDKPVRFPMENGMTPVSRLLVKSISSRLAKFPISDEIKPDM</sequence>
<keyword evidence="2" id="KW-1185">Reference proteome</keyword>
<organism evidence="1 2">
    <name type="scientific">Panicum virgatum</name>
    <name type="common">Blackwell switchgrass</name>
    <dbReference type="NCBI Taxonomy" id="38727"/>
    <lineage>
        <taxon>Eukaryota</taxon>
        <taxon>Viridiplantae</taxon>
        <taxon>Streptophyta</taxon>
        <taxon>Embryophyta</taxon>
        <taxon>Tracheophyta</taxon>
        <taxon>Spermatophyta</taxon>
        <taxon>Magnoliopsida</taxon>
        <taxon>Liliopsida</taxon>
        <taxon>Poales</taxon>
        <taxon>Poaceae</taxon>
        <taxon>PACMAD clade</taxon>
        <taxon>Panicoideae</taxon>
        <taxon>Panicodae</taxon>
        <taxon>Paniceae</taxon>
        <taxon>Panicinae</taxon>
        <taxon>Panicum</taxon>
        <taxon>Panicum sect. Hiantes</taxon>
    </lineage>
</organism>
<comment type="caution">
    <text evidence="1">The sequence shown here is derived from an EMBL/GenBank/DDBJ whole genome shotgun (WGS) entry which is preliminary data.</text>
</comment>
<accession>A0A8T0VWL4</accession>
<reference evidence="1" key="1">
    <citation type="submission" date="2020-05" db="EMBL/GenBank/DDBJ databases">
        <title>WGS assembly of Panicum virgatum.</title>
        <authorList>
            <person name="Lovell J.T."/>
            <person name="Jenkins J."/>
            <person name="Shu S."/>
            <person name="Juenger T.E."/>
            <person name="Schmutz J."/>
        </authorList>
    </citation>
    <scope>NUCLEOTIDE SEQUENCE</scope>
    <source>
        <strain evidence="1">AP13</strain>
    </source>
</reference>
<proteinExistence type="predicted"/>
<dbReference type="Proteomes" id="UP000823388">
    <property type="component" value="Chromosome 2K"/>
</dbReference>
<gene>
    <name evidence="1" type="ORF">PVAP13_2KG168748</name>
</gene>
<evidence type="ECO:0000313" key="1">
    <source>
        <dbReference type="EMBL" id="KAG2641261.1"/>
    </source>
</evidence>
<dbReference type="AlphaFoldDB" id="A0A8T0VWL4"/>
<name>A0A8T0VWL4_PANVG</name>
<dbReference type="EMBL" id="CM029039">
    <property type="protein sequence ID" value="KAG2641261.1"/>
    <property type="molecule type" value="Genomic_DNA"/>
</dbReference>
<protein>
    <submittedName>
        <fullName evidence="1">Uncharacterized protein</fullName>
    </submittedName>
</protein>
<evidence type="ECO:0000313" key="2">
    <source>
        <dbReference type="Proteomes" id="UP000823388"/>
    </source>
</evidence>